<sequence length="232" mass="25803">MSETSPDSAEIIAEFYDDLVEQFMISAMCTAYEYIITLNQEVTMIWRRKWSMVTWIFMANRYLMMSSVIWNSTPATAEYSSTQEAYVYTATPGQGTYCGYNLNMSPSLNLHALLLMSLALVLVNVVPSLENISPIENILTTLEPILISRFLLNLRQVGVEVDPVNNTQDASASRFSVPRFRVTPLESILMVGNMGEDLDHGPAELEGTEITDVDEGADPLDPSTEVPSGELI</sequence>
<keyword evidence="4" id="KW-1185">Reference proteome</keyword>
<reference evidence="3 4" key="1">
    <citation type="submission" date="2019-02" db="EMBL/GenBank/DDBJ databases">
        <title>Genome sequencing of the rare red list fungi Phlebia centrifuga.</title>
        <authorList>
            <person name="Buettner E."/>
            <person name="Kellner H."/>
        </authorList>
    </citation>
    <scope>NUCLEOTIDE SEQUENCE [LARGE SCALE GENOMIC DNA]</scope>
    <source>
        <strain evidence="3 4">DSM 108282</strain>
    </source>
</reference>
<evidence type="ECO:0000313" key="4">
    <source>
        <dbReference type="Proteomes" id="UP000309038"/>
    </source>
</evidence>
<dbReference type="EMBL" id="SGPJ01000383">
    <property type="protein sequence ID" value="THG94888.1"/>
    <property type="molecule type" value="Genomic_DNA"/>
</dbReference>
<gene>
    <name evidence="3" type="ORF">EW026_g6666</name>
</gene>
<dbReference type="InterPro" id="IPR045340">
    <property type="entry name" value="DUF6533"/>
</dbReference>
<proteinExistence type="predicted"/>
<evidence type="ECO:0000256" key="1">
    <source>
        <dbReference type="SAM" id="MobiDB-lite"/>
    </source>
</evidence>
<evidence type="ECO:0000259" key="2">
    <source>
        <dbReference type="Pfam" id="PF20151"/>
    </source>
</evidence>
<dbReference type="Pfam" id="PF20151">
    <property type="entry name" value="DUF6533"/>
    <property type="match status" value="1"/>
</dbReference>
<evidence type="ECO:0000313" key="3">
    <source>
        <dbReference type="EMBL" id="THG94888.1"/>
    </source>
</evidence>
<dbReference type="AlphaFoldDB" id="A0A4S4KA96"/>
<accession>A0A4S4KA96</accession>
<feature type="region of interest" description="Disordered" evidence="1">
    <location>
        <begin position="210"/>
        <end position="232"/>
    </location>
</feature>
<feature type="domain" description="DUF6533" evidence="2">
    <location>
        <begin position="25"/>
        <end position="65"/>
    </location>
</feature>
<dbReference type="Proteomes" id="UP000309038">
    <property type="component" value="Unassembled WGS sequence"/>
</dbReference>
<organism evidence="3 4">
    <name type="scientific">Hermanssonia centrifuga</name>
    <dbReference type="NCBI Taxonomy" id="98765"/>
    <lineage>
        <taxon>Eukaryota</taxon>
        <taxon>Fungi</taxon>
        <taxon>Dikarya</taxon>
        <taxon>Basidiomycota</taxon>
        <taxon>Agaricomycotina</taxon>
        <taxon>Agaricomycetes</taxon>
        <taxon>Polyporales</taxon>
        <taxon>Meruliaceae</taxon>
        <taxon>Hermanssonia</taxon>
    </lineage>
</organism>
<comment type="caution">
    <text evidence="3">The sequence shown here is derived from an EMBL/GenBank/DDBJ whole genome shotgun (WGS) entry which is preliminary data.</text>
</comment>
<name>A0A4S4KA96_9APHY</name>
<protein>
    <recommendedName>
        <fullName evidence="2">DUF6533 domain-containing protein</fullName>
    </recommendedName>
</protein>